<dbReference type="AlphaFoldDB" id="A0A285D5Z0"/>
<keyword evidence="1" id="KW-0812">Transmembrane</keyword>
<organism evidence="2 3">
    <name type="scientific">Bacillus oleivorans</name>
    <dbReference type="NCBI Taxonomy" id="1448271"/>
    <lineage>
        <taxon>Bacteria</taxon>
        <taxon>Bacillati</taxon>
        <taxon>Bacillota</taxon>
        <taxon>Bacilli</taxon>
        <taxon>Bacillales</taxon>
        <taxon>Bacillaceae</taxon>
        <taxon>Bacillus</taxon>
    </lineage>
</organism>
<dbReference type="OrthoDB" id="2390218at2"/>
<name>A0A285D5Z0_9BACI</name>
<feature type="transmembrane region" description="Helical" evidence="1">
    <location>
        <begin position="20"/>
        <end position="41"/>
    </location>
</feature>
<reference evidence="2 3" key="1">
    <citation type="submission" date="2017-08" db="EMBL/GenBank/DDBJ databases">
        <authorList>
            <person name="de Groot N.N."/>
        </authorList>
    </citation>
    <scope>NUCLEOTIDE SEQUENCE [LARGE SCALE GENOMIC DNA]</scope>
    <source>
        <strain evidence="2 3">JC228</strain>
    </source>
</reference>
<keyword evidence="3" id="KW-1185">Reference proteome</keyword>
<evidence type="ECO:0000313" key="3">
    <source>
        <dbReference type="Proteomes" id="UP000219546"/>
    </source>
</evidence>
<evidence type="ECO:0008006" key="4">
    <source>
        <dbReference type="Google" id="ProtNLM"/>
    </source>
</evidence>
<dbReference type="EMBL" id="OAOP01000011">
    <property type="protein sequence ID" value="SNX75222.1"/>
    <property type="molecule type" value="Genomic_DNA"/>
</dbReference>
<evidence type="ECO:0000313" key="2">
    <source>
        <dbReference type="EMBL" id="SNX75222.1"/>
    </source>
</evidence>
<keyword evidence="1" id="KW-1133">Transmembrane helix</keyword>
<gene>
    <name evidence="2" type="ORF">SAMN05877753_11183</name>
</gene>
<sequence>MMNWSILAMFLYFPDDKSEYIPAAIMTAIFTIGAFIALRFFMKHSKKEEEKLNQFESKSEQKD</sequence>
<proteinExistence type="predicted"/>
<dbReference type="Proteomes" id="UP000219546">
    <property type="component" value="Unassembled WGS sequence"/>
</dbReference>
<dbReference type="RefSeq" id="WP_097160352.1">
    <property type="nucleotide sequence ID" value="NZ_JBEPMQ010000014.1"/>
</dbReference>
<protein>
    <recommendedName>
        <fullName evidence="4">Sporulation protein YpjB</fullName>
    </recommendedName>
</protein>
<evidence type="ECO:0000256" key="1">
    <source>
        <dbReference type="SAM" id="Phobius"/>
    </source>
</evidence>
<accession>A0A285D5Z0</accession>
<keyword evidence="1" id="KW-0472">Membrane</keyword>